<gene>
    <name evidence="2" type="ORF">CNECB9_3430031</name>
</gene>
<feature type="region of interest" description="Disordered" evidence="1">
    <location>
        <begin position="88"/>
        <end position="114"/>
    </location>
</feature>
<protein>
    <submittedName>
        <fullName evidence="2">Uncharacterized protein</fullName>
    </submittedName>
</protein>
<organism evidence="2">
    <name type="scientific">Cupriavidus necator</name>
    <name type="common">Alcaligenes eutrophus</name>
    <name type="synonym">Ralstonia eutropha</name>
    <dbReference type="NCBI Taxonomy" id="106590"/>
    <lineage>
        <taxon>Bacteria</taxon>
        <taxon>Pseudomonadati</taxon>
        <taxon>Pseudomonadota</taxon>
        <taxon>Betaproteobacteria</taxon>
        <taxon>Burkholderiales</taxon>
        <taxon>Burkholderiaceae</taxon>
        <taxon>Cupriavidus</taxon>
    </lineage>
</organism>
<dbReference type="Gene3D" id="3.40.1230.10">
    <property type="entry name" value="MTH938-like"/>
    <property type="match status" value="1"/>
</dbReference>
<feature type="compositionally biased region" description="Basic and acidic residues" evidence="1">
    <location>
        <begin position="40"/>
        <end position="52"/>
    </location>
</feature>
<evidence type="ECO:0000313" key="2">
    <source>
        <dbReference type="EMBL" id="SCU76767.1"/>
    </source>
</evidence>
<name>A0A1K0IIB5_CUPNE</name>
<dbReference type="EMBL" id="FMSH01000272">
    <property type="protein sequence ID" value="SCU76767.1"/>
    <property type="molecule type" value="Genomic_DNA"/>
</dbReference>
<reference evidence="2" key="1">
    <citation type="submission" date="2016-09" db="EMBL/GenBank/DDBJ databases">
        <authorList>
            <person name="Capua I."/>
            <person name="De Benedictis P."/>
            <person name="Joannis T."/>
            <person name="Lombin L.H."/>
            <person name="Cattoli G."/>
        </authorList>
    </citation>
    <scope>NUCLEOTIDE SEQUENCE</scope>
    <source>
        <strain evidence="2">B9</strain>
    </source>
</reference>
<dbReference type="InterPro" id="IPR036748">
    <property type="entry name" value="MTH938-like_sf"/>
</dbReference>
<evidence type="ECO:0000256" key="1">
    <source>
        <dbReference type="SAM" id="MobiDB-lite"/>
    </source>
</evidence>
<proteinExistence type="predicted"/>
<feature type="region of interest" description="Disordered" evidence="1">
    <location>
        <begin position="31"/>
        <end position="60"/>
    </location>
</feature>
<accession>A0A1K0IIB5</accession>
<sequence>MRFEAFSFGSICIDGVTYEHDMVIDHGIVRKRKKKPSKPLADDRRAWGRDLPPDAGDGFGTALKERTARLRPERVRSLAAWRDHLTGRRSQNSRFSAAAARGESVGGDRHAYLL</sequence>
<dbReference type="AlphaFoldDB" id="A0A1K0IIB5"/>